<organism evidence="5 7">
    <name type="scientific">Juglans regia</name>
    <name type="common">English walnut</name>
    <dbReference type="NCBI Taxonomy" id="51240"/>
    <lineage>
        <taxon>Eukaryota</taxon>
        <taxon>Viridiplantae</taxon>
        <taxon>Streptophyta</taxon>
        <taxon>Embryophyta</taxon>
        <taxon>Tracheophyta</taxon>
        <taxon>Spermatophyta</taxon>
        <taxon>Magnoliopsida</taxon>
        <taxon>eudicotyledons</taxon>
        <taxon>Gunneridae</taxon>
        <taxon>Pentapetalae</taxon>
        <taxon>rosids</taxon>
        <taxon>fabids</taxon>
        <taxon>Fagales</taxon>
        <taxon>Juglandaceae</taxon>
        <taxon>Juglans</taxon>
    </lineage>
</organism>
<feature type="repeat" description="PPR" evidence="3">
    <location>
        <begin position="661"/>
        <end position="695"/>
    </location>
</feature>
<dbReference type="GeneID" id="108998111"/>
<feature type="repeat" description="PPR" evidence="3">
    <location>
        <begin position="766"/>
        <end position="800"/>
    </location>
</feature>
<keyword evidence="2" id="KW-0677">Repeat</keyword>
<dbReference type="PROSITE" id="PS51375">
    <property type="entry name" value="PPR"/>
    <property type="match status" value="14"/>
</dbReference>
<sequence>MAPAKIKLHHRNLCRSVKPIRPYYALVSLFFTETLSYASHSQRPLCTKARNNASFPSDLTCITDGLISIFTKRPFSPDDPELENLAPRLTTQVVESVLTGLKSWKIAHVFFTWASNQSGYKHNCYTYNVMATILSHAKKIDSLRAMAVDIVNSRCSITPGALGYLVRCLGRVGLIEEADVLFDQVRMMGLCIPNKYSYNCLLEAICKSKSIDLIEMRLKEMQDYGWKFDKYTLTPVLQVYCNAGKFEKALSVFNDMIEQGWLDEHVFSILVLNFSKWGEVDKAFELIERMERHNMRLNQKTFCVLIHGFVRESRVDKAIQLFDKMRQSGFNADVSVYDVLIGGLCENKEMKKALCLYSEMKKMGIHPDVGIITKLMTSSSEEREMIRFLSEGQEDNEEDMILLYNSFLNCLVNNCSLDKALLFLQVMMGDQSATEIEEYKCLRVNKAIRPNTTSFIIVINGLLKTGKLDLALSVFHDMKHIGYEPNILLYSNLIDALCNSNRLVESYELLSEMKVSGFEPTHFIHNCIFGCICKREDVAAALDMLREMRAHGHEPWTKHLSLLVKGLCKHGRAVEALKFLSNVVQEGFLPDIIAYSAALDGLIKIQELDQALELFHDICSLKYRPDVIAYNILIGGLCKAKRVSEAEGILNDMVIKGLVPSVVTYNLLIDGWCKNGNVDQAMLCLSRMFTEDRAPNVITYTTLVDGLLNAGKPDDALVLWNEMGRRGCAPNRIAFMALIHGLCKCGRPDPALVYLREMEEKEMKPDTFVYVALISSFASNFHLPLALEILKEMVGKGNFPEPQDKNYLIFRDAVLKLSEDATTSSDVKNLIAEGRIAGIFCPDVENEG</sequence>
<dbReference type="OrthoDB" id="185373at2759"/>
<feature type="repeat" description="PPR" evidence="3">
    <location>
        <begin position="731"/>
        <end position="765"/>
    </location>
</feature>
<dbReference type="Pfam" id="PF01535">
    <property type="entry name" value="PPR"/>
    <property type="match status" value="3"/>
</dbReference>
<evidence type="ECO:0000256" key="1">
    <source>
        <dbReference type="ARBA" id="ARBA00007626"/>
    </source>
</evidence>
<gene>
    <name evidence="6 7" type="primary">LOC108998111</name>
</gene>
<reference evidence="6 7" key="1">
    <citation type="submission" date="2025-04" db="UniProtKB">
        <authorList>
            <consortium name="RefSeq"/>
        </authorList>
    </citation>
    <scope>IDENTIFICATION</scope>
    <source>
        <tissue evidence="6 7">Leaves</tissue>
    </source>
</reference>
<feature type="domain" description="Pentatricopeptide repeat-containing protein-mitochondrial" evidence="4">
    <location>
        <begin position="213"/>
        <end position="324"/>
    </location>
</feature>
<feature type="repeat" description="PPR" evidence="3">
    <location>
        <begin position="696"/>
        <end position="730"/>
    </location>
</feature>
<feature type="repeat" description="PPR" evidence="3">
    <location>
        <begin position="229"/>
        <end position="263"/>
    </location>
</feature>
<feature type="repeat" description="PPR" evidence="3">
    <location>
        <begin position="626"/>
        <end position="660"/>
    </location>
</feature>
<dbReference type="Gene3D" id="1.25.40.10">
    <property type="entry name" value="Tetratricopeptide repeat domain"/>
    <property type="match status" value="7"/>
</dbReference>
<dbReference type="Gramene" id="Jr16_08150_p1">
    <property type="protein sequence ID" value="cds.Jr16_08150_p1"/>
    <property type="gene ID" value="Jr16_08150"/>
</dbReference>
<proteinExistence type="inferred from homology"/>
<evidence type="ECO:0000259" key="4">
    <source>
        <dbReference type="Pfam" id="PF23276"/>
    </source>
</evidence>
<dbReference type="InterPro" id="IPR057027">
    <property type="entry name" value="TPR_mt"/>
</dbReference>
<keyword evidence="5" id="KW-1185">Reference proteome</keyword>
<dbReference type="RefSeq" id="XP_018830105.2">
    <property type="nucleotide sequence ID" value="XM_018974560.2"/>
</dbReference>
<evidence type="ECO:0000313" key="7">
    <source>
        <dbReference type="RefSeq" id="XP_018830105.2"/>
    </source>
</evidence>
<evidence type="ECO:0000313" key="6">
    <source>
        <dbReference type="RefSeq" id="XP_018830104.2"/>
    </source>
</evidence>
<dbReference type="KEGG" id="jre:108998111"/>
<dbReference type="AlphaFoldDB" id="A0A2I4FEM9"/>
<dbReference type="SUPFAM" id="SSF48452">
    <property type="entry name" value="TPR-like"/>
    <property type="match status" value="1"/>
</dbReference>
<feature type="repeat" description="PPR" evidence="3">
    <location>
        <begin position="486"/>
        <end position="520"/>
    </location>
</feature>
<feature type="repeat" description="PPR" evidence="3">
    <location>
        <begin position="556"/>
        <end position="590"/>
    </location>
</feature>
<feature type="repeat" description="PPR" evidence="3">
    <location>
        <begin position="591"/>
        <end position="625"/>
    </location>
</feature>
<protein>
    <submittedName>
        <fullName evidence="6 7">Pentatricopeptide repeat-containing protein At5g08310, mitochondrial</fullName>
    </submittedName>
</protein>
<dbReference type="RefSeq" id="XP_018830104.2">
    <property type="nucleotide sequence ID" value="XM_018974559.2"/>
</dbReference>
<feature type="repeat" description="PPR" evidence="3">
    <location>
        <begin position="333"/>
        <end position="367"/>
    </location>
</feature>
<feature type="repeat" description="PPR" evidence="3">
    <location>
        <begin position="451"/>
        <end position="485"/>
    </location>
</feature>
<name>A0A2I4FEM9_JUGRE</name>
<evidence type="ECO:0000256" key="2">
    <source>
        <dbReference type="ARBA" id="ARBA00022737"/>
    </source>
</evidence>
<feature type="repeat" description="PPR" evidence="3">
    <location>
        <begin position="521"/>
        <end position="555"/>
    </location>
</feature>
<dbReference type="PANTHER" id="PTHR47447:SF22">
    <property type="entry name" value="TETRATRICOPEPTIDE-LIKE HELICAL DOMAIN SUPERFAMILY"/>
    <property type="match status" value="1"/>
</dbReference>
<evidence type="ECO:0000256" key="3">
    <source>
        <dbReference type="PROSITE-ProRule" id="PRU00708"/>
    </source>
</evidence>
<feature type="repeat" description="PPR" evidence="3">
    <location>
        <begin position="194"/>
        <end position="228"/>
    </location>
</feature>
<dbReference type="InterPro" id="IPR011990">
    <property type="entry name" value="TPR-like_helical_dom_sf"/>
</dbReference>
<dbReference type="NCBIfam" id="TIGR00756">
    <property type="entry name" value="PPR"/>
    <property type="match status" value="12"/>
</dbReference>
<dbReference type="Pfam" id="PF23276">
    <property type="entry name" value="TPR_24"/>
    <property type="match status" value="1"/>
</dbReference>
<accession>A0A2I4FEM9</accession>
<dbReference type="Proteomes" id="UP000235220">
    <property type="component" value="Chromosome 16"/>
</dbReference>
<comment type="similarity">
    <text evidence="1">Belongs to the PPR family. P subfamily.</text>
</comment>
<evidence type="ECO:0000313" key="5">
    <source>
        <dbReference type="Proteomes" id="UP000235220"/>
    </source>
</evidence>
<dbReference type="InterPro" id="IPR002885">
    <property type="entry name" value="PPR_rpt"/>
</dbReference>
<dbReference type="PANTHER" id="PTHR47447">
    <property type="entry name" value="OS03G0856100 PROTEIN"/>
    <property type="match status" value="1"/>
</dbReference>
<dbReference type="Pfam" id="PF13041">
    <property type="entry name" value="PPR_2"/>
    <property type="match status" value="4"/>
</dbReference>
<feature type="repeat" description="PPR" evidence="3">
    <location>
        <begin position="298"/>
        <end position="332"/>
    </location>
</feature>
<dbReference type="Pfam" id="PF13812">
    <property type="entry name" value="PPR_3"/>
    <property type="match status" value="1"/>
</dbReference>